<evidence type="ECO:0000313" key="9">
    <source>
        <dbReference type="EMBL" id="QMS55462.1"/>
    </source>
</evidence>
<gene>
    <name evidence="9" type="ORF">CIB50_0000146</name>
</gene>
<dbReference type="RefSeq" id="WP_094394988.1">
    <property type="nucleotide sequence ID" value="NZ_CP059343.1"/>
</dbReference>
<dbReference type="PANTHER" id="PTHR42948">
    <property type="entry name" value="TRANSPORTER"/>
    <property type="match status" value="1"/>
</dbReference>
<feature type="region of interest" description="Disordered" evidence="7">
    <location>
        <begin position="557"/>
        <end position="594"/>
    </location>
</feature>
<name>A0A7D7Q382_KOCVA</name>
<reference evidence="9 10" key="2">
    <citation type="submission" date="2020-07" db="EMBL/GenBank/DDBJ databases">
        <title>Genome of starter culture bacteria Kocuria salsicia reveals its technological properties and safety for usage in meat industry.</title>
        <authorList>
            <person name="Michael M."/>
            <person name="Konstantin K."/>
            <person name="Evgenii K."/>
            <person name="Galina S."/>
            <person name="Oksana K."/>
            <person name="Andrei L."/>
        </authorList>
    </citation>
    <scope>NUCLEOTIDE SEQUENCE [LARGE SCALE GENOMIC DNA]</scope>
    <source>
        <strain evidence="9 10">80</strain>
    </source>
</reference>
<evidence type="ECO:0000256" key="5">
    <source>
        <dbReference type="ARBA" id="ARBA00023136"/>
    </source>
</evidence>
<evidence type="ECO:0000256" key="1">
    <source>
        <dbReference type="ARBA" id="ARBA00004141"/>
    </source>
</evidence>
<evidence type="ECO:0000256" key="7">
    <source>
        <dbReference type="SAM" id="MobiDB-lite"/>
    </source>
</evidence>
<feature type="transmembrane region" description="Helical" evidence="8">
    <location>
        <begin position="433"/>
        <end position="452"/>
    </location>
</feature>
<evidence type="ECO:0000256" key="8">
    <source>
        <dbReference type="SAM" id="Phobius"/>
    </source>
</evidence>
<accession>A0A7D7Q382</accession>
<feature type="transmembrane region" description="Helical" evidence="8">
    <location>
        <begin position="94"/>
        <end position="117"/>
    </location>
</feature>
<organism evidence="9 10">
    <name type="scientific">Kocuria varians</name>
    <name type="common">Micrococcus varians</name>
    <dbReference type="NCBI Taxonomy" id="1272"/>
    <lineage>
        <taxon>Bacteria</taxon>
        <taxon>Bacillati</taxon>
        <taxon>Actinomycetota</taxon>
        <taxon>Actinomycetes</taxon>
        <taxon>Micrococcales</taxon>
        <taxon>Micrococcaceae</taxon>
        <taxon>Kocuria</taxon>
    </lineage>
</organism>
<keyword evidence="6" id="KW-0769">Symport</keyword>
<dbReference type="EMBL" id="CP059343">
    <property type="protein sequence ID" value="QMS55462.1"/>
    <property type="molecule type" value="Genomic_DNA"/>
</dbReference>
<dbReference type="AlphaFoldDB" id="A0A7D7Q382"/>
<evidence type="ECO:0000256" key="2">
    <source>
        <dbReference type="ARBA" id="ARBA00022448"/>
    </source>
</evidence>
<feature type="transmembrane region" description="Helical" evidence="8">
    <location>
        <begin position="265"/>
        <end position="290"/>
    </location>
</feature>
<evidence type="ECO:0000256" key="6">
    <source>
        <dbReference type="RuleBase" id="RU003732"/>
    </source>
</evidence>
<feature type="transmembrane region" description="Helical" evidence="8">
    <location>
        <begin position="21"/>
        <end position="39"/>
    </location>
</feature>
<feature type="transmembrane region" description="Helical" evidence="8">
    <location>
        <begin position="362"/>
        <end position="380"/>
    </location>
</feature>
<keyword evidence="2 6" id="KW-0813">Transport</keyword>
<dbReference type="NCBIfam" id="NF037979">
    <property type="entry name" value="Na_transp"/>
    <property type="match status" value="1"/>
</dbReference>
<dbReference type="Pfam" id="PF00209">
    <property type="entry name" value="SNF"/>
    <property type="match status" value="2"/>
</dbReference>
<feature type="transmembrane region" description="Helical" evidence="8">
    <location>
        <begin position="327"/>
        <end position="350"/>
    </location>
</feature>
<protein>
    <recommendedName>
        <fullName evidence="6">Transporter</fullName>
    </recommendedName>
</protein>
<feature type="transmembrane region" description="Helical" evidence="8">
    <location>
        <begin position="400"/>
        <end position="421"/>
    </location>
</feature>
<keyword evidence="5 8" id="KW-0472">Membrane</keyword>
<sequence length="594" mass="63434">MSTDKKRGGAAKEAFSGRTMFIFAAIGSAVGLGNIWRFPYVAFDNGGGAFIIPYLVALLTAGIPLLMLDYAIGHRYRGSAPLSFRRLHPKLETIGWWQLMICVVIAIYYALIIGWAMQYTVFSFSKAWGSDPAAFFMNDYMKVSDQVTIGFDFIWPVFIATAIAWLVLLVVLMLGVQNGIGKLNVVLIPLLVVMFLIMVGMALTLPGAAAGLDALFTPSWSALGDSSVWVAAYGQIFFSLSVGFGIMVTYASYLKPRSDLSGSALVVGFANSSFEILAGIGVFAALGFMATASGTQVSEVATSGIGLAFIAFPAIISQAPFGTLIGVLFFGALAFAGFTSLISIVEVIVAGVRDKLGLSRPAAVSLVVLPLAVISLLFFPTTTGLNLLDVVDAFVNNFGIAAAALISVLLLTSGFTALPTLRDHINSVSSFKLGRTWMIMAGGVTPVILGYILIDQLTKTVAEGYNDMPQWFVNTFGWGMAVGIVVIAYLLSRLPWSRRTGDGFTSPAPAIQDAYLDRKAIARHDPLTHYTGTEGRTAALDQDFSLRAIDRGTVVQRPAPWNHERSATGTRAGERVHSTTTAGSESRPSEGDLS</sequence>
<evidence type="ECO:0000256" key="4">
    <source>
        <dbReference type="ARBA" id="ARBA00022989"/>
    </source>
</evidence>
<feature type="transmembrane region" description="Helical" evidence="8">
    <location>
        <begin position="228"/>
        <end position="253"/>
    </location>
</feature>
<dbReference type="InterPro" id="IPR000175">
    <property type="entry name" value="Na/ntran_symport"/>
</dbReference>
<dbReference type="PROSITE" id="PS00610">
    <property type="entry name" value="NA_NEUROTRAN_SYMP_1"/>
    <property type="match status" value="1"/>
</dbReference>
<feature type="transmembrane region" description="Helical" evidence="8">
    <location>
        <begin position="472"/>
        <end position="491"/>
    </location>
</feature>
<evidence type="ECO:0000256" key="3">
    <source>
        <dbReference type="ARBA" id="ARBA00022692"/>
    </source>
</evidence>
<reference evidence="10" key="1">
    <citation type="submission" date="2017-08" db="EMBL/GenBank/DDBJ databases">
        <title>Draft Genome Sequence of Kocuria varians 80.</title>
        <authorList>
            <person name="Minaev M."/>
            <person name="Kurbakov K.A."/>
            <person name="Solodovnikova G.I."/>
            <person name="Kuznetsova O.A."/>
            <person name="Lisitsyn A.B."/>
        </authorList>
    </citation>
    <scope>NUCLEOTIDE SEQUENCE [LARGE SCALE GENOMIC DNA]</scope>
    <source>
        <strain evidence="10">80</strain>
    </source>
</reference>
<keyword evidence="4 8" id="KW-1133">Transmembrane helix</keyword>
<keyword evidence="3 6" id="KW-0812">Transmembrane</keyword>
<dbReference type="KEGG" id="kvr:CIB50_0000146"/>
<dbReference type="GO" id="GO:0015293">
    <property type="term" value="F:symporter activity"/>
    <property type="evidence" value="ECO:0007669"/>
    <property type="project" value="UniProtKB-KW"/>
</dbReference>
<dbReference type="InterPro" id="IPR037272">
    <property type="entry name" value="SNS_sf"/>
</dbReference>
<dbReference type="SUPFAM" id="SSF161070">
    <property type="entry name" value="SNF-like"/>
    <property type="match status" value="1"/>
</dbReference>
<dbReference type="Proteomes" id="UP000216825">
    <property type="component" value="Chromosome"/>
</dbReference>
<keyword evidence="10" id="KW-1185">Reference proteome</keyword>
<evidence type="ECO:0000313" key="10">
    <source>
        <dbReference type="Proteomes" id="UP000216825"/>
    </source>
</evidence>
<dbReference type="GO" id="GO:0016020">
    <property type="term" value="C:membrane"/>
    <property type="evidence" value="ECO:0007669"/>
    <property type="project" value="UniProtKB-SubCell"/>
</dbReference>
<proteinExistence type="inferred from homology"/>
<feature type="compositionally biased region" description="Basic and acidic residues" evidence="7">
    <location>
        <begin position="562"/>
        <end position="577"/>
    </location>
</feature>
<feature type="transmembrane region" description="Helical" evidence="8">
    <location>
        <begin position="153"/>
        <end position="174"/>
    </location>
</feature>
<comment type="subcellular location">
    <subcellularLocation>
        <location evidence="1">Membrane</location>
        <topology evidence="1">Multi-pass membrane protein</topology>
    </subcellularLocation>
</comment>
<comment type="similarity">
    <text evidence="6">Belongs to the sodium:neurotransmitter symporter (SNF) (TC 2.A.22) family.</text>
</comment>
<feature type="transmembrane region" description="Helical" evidence="8">
    <location>
        <begin position="186"/>
        <end position="208"/>
    </location>
</feature>
<dbReference type="CDD" id="cd10334">
    <property type="entry name" value="SLC6sbd_u1"/>
    <property type="match status" value="1"/>
</dbReference>
<dbReference type="PANTHER" id="PTHR42948:SF1">
    <property type="entry name" value="TRANSPORTER"/>
    <property type="match status" value="1"/>
</dbReference>
<dbReference type="PROSITE" id="PS50267">
    <property type="entry name" value="NA_NEUROTRAN_SYMP_3"/>
    <property type="match status" value="1"/>
</dbReference>
<feature type="transmembrane region" description="Helical" evidence="8">
    <location>
        <begin position="51"/>
        <end position="73"/>
    </location>
</feature>
<dbReference type="PRINTS" id="PR00176">
    <property type="entry name" value="NANEUSMPORT"/>
</dbReference>